<keyword evidence="2" id="KW-0472">Membrane</keyword>
<dbReference type="RefSeq" id="WP_018920139.1">
    <property type="nucleotide sequence ID" value="NZ_CAUURG010000003.1"/>
</dbReference>
<dbReference type="KEGG" id="poc:NCTC13071_01474"/>
<keyword evidence="2" id="KW-1133">Transmembrane helix</keyword>
<gene>
    <name evidence="4" type="ORF">NCTC13071_01474</name>
</gene>
<dbReference type="EMBL" id="LR134384">
    <property type="protein sequence ID" value="VEH15470.1"/>
    <property type="molecule type" value="Genomic_DNA"/>
</dbReference>
<keyword evidence="2" id="KW-0812">Transmembrane</keyword>
<evidence type="ECO:0000259" key="3">
    <source>
        <dbReference type="Pfam" id="PF14237"/>
    </source>
</evidence>
<evidence type="ECO:0000313" key="5">
    <source>
        <dbReference type="Proteomes" id="UP000274578"/>
    </source>
</evidence>
<name>A0A3S4ULY2_9BACT</name>
<dbReference type="GeneID" id="85012297"/>
<protein>
    <recommendedName>
        <fullName evidence="3">GYF domain-containing protein</fullName>
    </recommendedName>
</protein>
<dbReference type="Proteomes" id="UP000274578">
    <property type="component" value="Chromosome 1"/>
</dbReference>
<reference evidence="4 5" key="1">
    <citation type="submission" date="2018-12" db="EMBL/GenBank/DDBJ databases">
        <authorList>
            <consortium name="Pathogen Informatics"/>
        </authorList>
    </citation>
    <scope>NUCLEOTIDE SEQUENCE [LARGE SCALE GENOMIC DNA]</scope>
    <source>
        <strain evidence="4 5">NCTC13071</strain>
    </source>
</reference>
<evidence type="ECO:0000313" key="4">
    <source>
        <dbReference type="EMBL" id="VEH15470.1"/>
    </source>
</evidence>
<dbReference type="InterPro" id="IPR025640">
    <property type="entry name" value="GYF_2"/>
</dbReference>
<accession>A0A3S4ULY2</accession>
<evidence type="ECO:0000256" key="2">
    <source>
        <dbReference type="SAM" id="Phobius"/>
    </source>
</evidence>
<feature type="domain" description="GYF" evidence="3">
    <location>
        <begin position="3"/>
        <end position="48"/>
    </location>
</feature>
<dbReference type="Pfam" id="PF14237">
    <property type="entry name" value="GYF_2"/>
    <property type="match status" value="1"/>
</dbReference>
<evidence type="ECO:0000256" key="1">
    <source>
        <dbReference type="SAM" id="MobiDB-lite"/>
    </source>
</evidence>
<dbReference type="AlphaFoldDB" id="A0A3S4ULY2"/>
<proteinExistence type="predicted"/>
<feature type="compositionally biased region" description="Polar residues" evidence="1">
    <location>
        <begin position="212"/>
        <end position="221"/>
    </location>
</feature>
<sequence>MQYFIIENGAQAGPFTPKELVNTKLITAETLVWTDGLKDWTPAWQIEEIRLAMETRTNSQQTPPPVPPTMQVASAQNKEQMPKKSHKTFWYSILAIVLVCLLVLMVSNPNKQDHKEAIKTEVTTAITKLADRNNQDNDIFSMGLKMLTNLFASSTVDVTLDQILNYHNYLIYSSTDVTFDGEQHKVSYGILGHVFTLNADDVVRSYEAVNQNGQKNSSVDNTDQKSVNDSEDVENSIDKTISKDADKLVDKVSKKVEDKINEELNKKLDEVSDSTENVIDKIIKALGL</sequence>
<feature type="transmembrane region" description="Helical" evidence="2">
    <location>
        <begin position="88"/>
        <end position="106"/>
    </location>
</feature>
<organism evidence="4 5">
    <name type="scientific">Segatella oris</name>
    <dbReference type="NCBI Taxonomy" id="28135"/>
    <lineage>
        <taxon>Bacteria</taxon>
        <taxon>Pseudomonadati</taxon>
        <taxon>Bacteroidota</taxon>
        <taxon>Bacteroidia</taxon>
        <taxon>Bacteroidales</taxon>
        <taxon>Prevotellaceae</taxon>
        <taxon>Segatella</taxon>
    </lineage>
</organism>
<feature type="region of interest" description="Disordered" evidence="1">
    <location>
        <begin position="212"/>
        <end position="236"/>
    </location>
</feature>